<proteinExistence type="predicted"/>
<keyword evidence="3" id="KW-1185">Reference proteome</keyword>
<gene>
    <name evidence="2" type="ORF">MEUPH1_LOCUS8445</name>
</gene>
<organism evidence="2 3">
    <name type="scientific">Macrosiphum euphorbiae</name>
    <name type="common">potato aphid</name>
    <dbReference type="NCBI Taxonomy" id="13131"/>
    <lineage>
        <taxon>Eukaryota</taxon>
        <taxon>Metazoa</taxon>
        <taxon>Ecdysozoa</taxon>
        <taxon>Arthropoda</taxon>
        <taxon>Hexapoda</taxon>
        <taxon>Insecta</taxon>
        <taxon>Pterygota</taxon>
        <taxon>Neoptera</taxon>
        <taxon>Paraneoptera</taxon>
        <taxon>Hemiptera</taxon>
        <taxon>Sternorrhyncha</taxon>
        <taxon>Aphidomorpha</taxon>
        <taxon>Aphidoidea</taxon>
        <taxon>Aphididae</taxon>
        <taxon>Macrosiphini</taxon>
        <taxon>Macrosiphum</taxon>
    </lineage>
</organism>
<dbReference type="EMBL" id="CARXXK010000001">
    <property type="protein sequence ID" value="CAI6352168.1"/>
    <property type="molecule type" value="Genomic_DNA"/>
</dbReference>
<reference evidence="2 3" key="1">
    <citation type="submission" date="2023-01" db="EMBL/GenBank/DDBJ databases">
        <authorList>
            <person name="Whitehead M."/>
        </authorList>
    </citation>
    <scope>NUCLEOTIDE SEQUENCE [LARGE SCALE GENOMIC DNA]</scope>
</reference>
<dbReference type="AlphaFoldDB" id="A0AAV0W911"/>
<evidence type="ECO:0000256" key="1">
    <source>
        <dbReference type="SAM" id="MobiDB-lite"/>
    </source>
</evidence>
<protein>
    <submittedName>
        <fullName evidence="2">Uncharacterized protein</fullName>
    </submittedName>
</protein>
<comment type="caution">
    <text evidence="2">The sequence shown here is derived from an EMBL/GenBank/DDBJ whole genome shotgun (WGS) entry which is preliminary data.</text>
</comment>
<sequence length="186" mass="20295">MVKTDGRRWKPRTIYQSAYRKPSSSTGGGEDERNICSDSQPPRPSSVAVARFDRLLADRTVVENAVPPELAIPLRVDVTLSTYGRDYLLPSRAAAVAKWSSRRPEPTGGGPTTAAGTTATACERLACTASPRTNITYSGPAPPEPYVAPRSEYWLTHGHLGGRVIADGTMPKRTKRCQRINPTRIF</sequence>
<evidence type="ECO:0000313" key="2">
    <source>
        <dbReference type="EMBL" id="CAI6352168.1"/>
    </source>
</evidence>
<feature type="region of interest" description="Disordered" evidence="1">
    <location>
        <begin position="1"/>
        <end position="45"/>
    </location>
</feature>
<dbReference type="Proteomes" id="UP001160148">
    <property type="component" value="Unassembled WGS sequence"/>
</dbReference>
<name>A0AAV0W911_9HEMI</name>
<accession>A0AAV0W911</accession>
<evidence type="ECO:0000313" key="3">
    <source>
        <dbReference type="Proteomes" id="UP001160148"/>
    </source>
</evidence>